<feature type="region of interest" description="Disordered" evidence="1">
    <location>
        <begin position="259"/>
        <end position="359"/>
    </location>
</feature>
<evidence type="ECO:0000313" key="2">
    <source>
        <dbReference type="EMBL" id="AJE87034.1"/>
    </source>
</evidence>
<protein>
    <submittedName>
        <fullName evidence="2">Uncharacterized protein</fullName>
    </submittedName>
</protein>
<dbReference type="InterPro" id="IPR045652">
    <property type="entry name" value="DUF6397"/>
</dbReference>
<proteinExistence type="predicted"/>
<dbReference type="AlphaFoldDB" id="A0A0B5EZ12"/>
<dbReference type="Pfam" id="PF19934">
    <property type="entry name" value="DUF6397"/>
    <property type="match status" value="1"/>
</dbReference>
<evidence type="ECO:0000256" key="1">
    <source>
        <dbReference type="SAM" id="MobiDB-lite"/>
    </source>
</evidence>
<accession>A0A0B5EZ12</accession>
<keyword evidence="3" id="KW-1185">Reference proteome</keyword>
<evidence type="ECO:0000313" key="3">
    <source>
        <dbReference type="Proteomes" id="UP000031523"/>
    </source>
</evidence>
<name>A0A0B5EZ12_STRA4</name>
<gene>
    <name evidence="2" type="ORF">SLNWT_6658</name>
</gene>
<dbReference type="EMBL" id="CP010519">
    <property type="protein sequence ID" value="AJE87034.1"/>
    <property type="molecule type" value="Genomic_DNA"/>
</dbReference>
<feature type="compositionally biased region" description="Low complexity" evidence="1">
    <location>
        <begin position="286"/>
        <end position="307"/>
    </location>
</feature>
<dbReference type="Proteomes" id="UP000031523">
    <property type="component" value="Chromosome"/>
</dbReference>
<dbReference type="KEGG" id="sals:SLNWT_6658"/>
<sequence length="359" mass="39257">MTSRTTAVRQEACAPARTDQPLPALHAARELGLRPMEFDCAAALGYIRTVRDGAPPGRAVTGEERARLRALPGFPRSLRERVALVGAAEGAELMGIRPGRFARLARLGLLTPFRFRLNRHRLVVWLYLAEELREFADRATHQALLSGPLPGTLRGQLDTGTDLRARNWRGRYAGSQLRLTEDPWERAAVTASLLPPEALAGTVRDPYARALLHRLRPPRPWPPAAGPAADRVIDKLLTAQAADEVAWLRADLSSSLARACEERPAPRPGRRTAGERVHHRAPCGTAAPSPVAGRPAAPRGRGLLGRVLTRRGPDRHASARQGTDRSGQDRPGQDRPGQDRPGQDRPGQDRHGPARFTRP</sequence>
<organism evidence="2 3">
    <name type="scientific">Streptomyces albus (strain ATCC 21838 / DSM 41398 / FERM P-419 / JCM 4703 / NBRC 107858)</name>
    <dbReference type="NCBI Taxonomy" id="1081613"/>
    <lineage>
        <taxon>Bacteria</taxon>
        <taxon>Bacillati</taxon>
        <taxon>Actinomycetota</taxon>
        <taxon>Actinomycetes</taxon>
        <taxon>Kitasatosporales</taxon>
        <taxon>Streptomycetaceae</taxon>
        <taxon>Streptomyces</taxon>
    </lineage>
</organism>
<feature type="compositionally biased region" description="Basic and acidic residues" evidence="1">
    <location>
        <begin position="311"/>
        <end position="352"/>
    </location>
</feature>
<reference evidence="2 3" key="1">
    <citation type="submission" date="2015-01" db="EMBL/GenBank/DDBJ databases">
        <title>Enhanced salinomycin production by adjusting the supply of polyketide extender units in Streptomyce albus DSM 41398.</title>
        <authorList>
            <person name="Lu C."/>
        </authorList>
    </citation>
    <scope>NUCLEOTIDE SEQUENCE [LARGE SCALE GENOMIC DNA]</scope>
    <source>
        <strain evidence="3">ATCC 21838 / DSM 41398 / FERM P-419 / JCM 4703 / NBRC 107858</strain>
    </source>
</reference>